<evidence type="ECO:0008006" key="4">
    <source>
        <dbReference type="Google" id="ProtNLM"/>
    </source>
</evidence>
<dbReference type="STRING" id="105696.A0A1Y2MEC2"/>
<dbReference type="InParanoid" id="A0A1Y2MEC2"/>
<feature type="compositionally biased region" description="Polar residues" evidence="1">
    <location>
        <begin position="103"/>
        <end position="112"/>
    </location>
</feature>
<dbReference type="EMBL" id="KZ107838">
    <property type="protein sequence ID" value="OSS54475.1"/>
    <property type="molecule type" value="Genomic_DNA"/>
</dbReference>
<dbReference type="OMA" id="VMEWADG"/>
<reference evidence="2 3" key="1">
    <citation type="journal article" date="2017" name="Genome Announc.">
        <title>Genome sequence of the saprophytic ascomycete Epicoccum nigrum ICMP 19927 strain isolated from New Zealand.</title>
        <authorList>
            <person name="Fokin M."/>
            <person name="Fleetwood D."/>
            <person name="Weir B.S."/>
            <person name="Villas-Boas S.G."/>
        </authorList>
    </citation>
    <scope>NUCLEOTIDE SEQUENCE [LARGE SCALE GENOMIC DNA]</scope>
    <source>
        <strain evidence="2 3">ICMP 19927</strain>
    </source>
</reference>
<accession>A0A1Y2MEC2</accession>
<dbReference type="AlphaFoldDB" id="A0A1Y2MEC2"/>
<evidence type="ECO:0000313" key="2">
    <source>
        <dbReference type="EMBL" id="OSS54475.1"/>
    </source>
</evidence>
<feature type="region of interest" description="Disordered" evidence="1">
    <location>
        <begin position="86"/>
        <end position="112"/>
    </location>
</feature>
<dbReference type="PANTHER" id="PTHR39398">
    <property type="entry name" value="YALI0F14311P"/>
    <property type="match status" value="1"/>
</dbReference>
<feature type="compositionally biased region" description="Low complexity" evidence="1">
    <location>
        <begin position="86"/>
        <end position="97"/>
    </location>
</feature>
<dbReference type="Proteomes" id="UP000193240">
    <property type="component" value="Unassembled WGS sequence"/>
</dbReference>
<evidence type="ECO:0000256" key="1">
    <source>
        <dbReference type="SAM" id="MobiDB-lite"/>
    </source>
</evidence>
<gene>
    <name evidence="2" type="ORF">B5807_00522</name>
</gene>
<dbReference type="PANTHER" id="PTHR39398:SF1">
    <property type="entry name" value="CSN8_PSMD8_EIF3K DOMAIN-CONTAINING PROTEIN"/>
    <property type="match status" value="1"/>
</dbReference>
<sequence>MRSSDPNRPSSRRAASGAWNRLKPVREDVLESYGLPSKGETRLNDFRTQETFLNRITERYMKLCALNRTDLESLFAAADPNPSSTALTSSLSQLSMSKHAPQQPKTTPLSGLNSPGLVAASKLSAQELATVLSALRKLREGVTASGRTDAFAHRAYFFTIHVSLLCRDWPSYVPALHTLLYSLHPRNPLTSSQLQEYVGYQILDQACRQGDFAGARETKVRFGYKERRVEMLLGALVSDNWVLFWRAKRGVDGYQRALCSFAEQGVRVNALKVIGKSYLVCDRRWIEDATGKEWDGLVADGVGWELEEGGRVVVRRVKAKATG</sequence>
<protein>
    <recommendedName>
        <fullName evidence="4">CSN8/PSMD8/EIF3K domain-containing protein</fullName>
    </recommendedName>
</protein>
<proteinExistence type="predicted"/>
<evidence type="ECO:0000313" key="3">
    <source>
        <dbReference type="Proteomes" id="UP000193240"/>
    </source>
</evidence>
<organism evidence="2 3">
    <name type="scientific">Epicoccum nigrum</name>
    <name type="common">Soil fungus</name>
    <name type="synonym">Epicoccum purpurascens</name>
    <dbReference type="NCBI Taxonomy" id="105696"/>
    <lineage>
        <taxon>Eukaryota</taxon>
        <taxon>Fungi</taxon>
        <taxon>Dikarya</taxon>
        <taxon>Ascomycota</taxon>
        <taxon>Pezizomycotina</taxon>
        <taxon>Dothideomycetes</taxon>
        <taxon>Pleosporomycetidae</taxon>
        <taxon>Pleosporales</taxon>
        <taxon>Pleosporineae</taxon>
        <taxon>Didymellaceae</taxon>
        <taxon>Epicoccum</taxon>
    </lineage>
</organism>
<keyword evidence="3" id="KW-1185">Reference proteome</keyword>
<name>A0A1Y2MEC2_EPING</name>